<dbReference type="Gene3D" id="3.40.50.300">
    <property type="entry name" value="P-loop containing nucleotide triphosphate hydrolases"/>
    <property type="match status" value="2"/>
</dbReference>
<dbReference type="InterPro" id="IPR027417">
    <property type="entry name" value="P-loop_NTPase"/>
</dbReference>
<keyword evidence="7" id="KW-1185">Reference proteome</keyword>
<dbReference type="NCBIfam" id="NF007739">
    <property type="entry name" value="PRK10419.1"/>
    <property type="match status" value="2"/>
</dbReference>
<dbReference type="GO" id="GO:0005524">
    <property type="term" value="F:ATP binding"/>
    <property type="evidence" value="ECO:0007669"/>
    <property type="project" value="UniProtKB-KW"/>
</dbReference>
<evidence type="ECO:0000256" key="2">
    <source>
        <dbReference type="ARBA" id="ARBA00022448"/>
    </source>
</evidence>
<keyword evidence="4 6" id="KW-0067">ATP-binding</keyword>
<name>A0ABZ1NBG0_9NOCA</name>
<protein>
    <submittedName>
        <fullName evidence="6">ABC transporter ATP-binding protein</fullName>
    </submittedName>
</protein>
<keyword evidence="3" id="KW-0547">Nucleotide-binding</keyword>
<dbReference type="PROSITE" id="PS50893">
    <property type="entry name" value="ABC_TRANSPORTER_2"/>
    <property type="match status" value="2"/>
</dbReference>
<comment type="similarity">
    <text evidence="1">Belongs to the ABC transporter superfamily.</text>
</comment>
<dbReference type="PANTHER" id="PTHR43776">
    <property type="entry name" value="TRANSPORT ATP-BINDING PROTEIN"/>
    <property type="match status" value="1"/>
</dbReference>
<evidence type="ECO:0000313" key="7">
    <source>
        <dbReference type="Proteomes" id="UP001621418"/>
    </source>
</evidence>
<sequence length="555" mass="59823">MKPLLEIRDLDVGFTSDGNQIPAVRGVNLTVYPGQTVAIVGESGSGKSTTAHAIINLLPGTGKVTGGSILFDGKDLTAASEKEIVAIRGNGIGLVPQDPMSNLNPVWKIGFQIRETLVANGIATGDAARKRSVELLAEAGMSDAERRVNQYPHEFSGGMRQRALIAIGLSCRPKLLIADEPTSALDVTVQRQILGHLEQLTTELGTAVLLITHDLGLAAERAEHLVVMYRGKVVESGPALQILRDPQHAYTKKLVNSAPSLAASRMSSSRQRAEVRTRAVEVAEKASDDLSDSVLEVRNLSKAFKIRGKRPWQSADFVAVDDVSFTVGRGTTTAIVGESGSGKSTIAQMVLGLLEPTSGTVAFDGKDVAKLDSKGAFAFRRRVQPIFQNPYGSLDPMYSIFRTIEEPLRVHKIGTAAEREAVVRDLLDKVSLPTTVLRRYPNELSGGQRQRVAIARALALSPEMVVCDEAVSALDVLVQAQILTLLNDLQAELGLTYLFITHDLAVVRQIADNVLVMREGKVVEAATTDEVFASPREEYTRALLEAIPGRELLTG</sequence>
<evidence type="ECO:0000256" key="4">
    <source>
        <dbReference type="ARBA" id="ARBA00022840"/>
    </source>
</evidence>
<evidence type="ECO:0000256" key="3">
    <source>
        <dbReference type="ARBA" id="ARBA00022741"/>
    </source>
</evidence>
<evidence type="ECO:0000256" key="1">
    <source>
        <dbReference type="ARBA" id="ARBA00005417"/>
    </source>
</evidence>
<dbReference type="InterPro" id="IPR003593">
    <property type="entry name" value="AAA+_ATPase"/>
</dbReference>
<dbReference type="SUPFAM" id="SSF52540">
    <property type="entry name" value="P-loop containing nucleoside triphosphate hydrolases"/>
    <property type="match status" value="2"/>
</dbReference>
<dbReference type="Pfam" id="PF08352">
    <property type="entry name" value="oligo_HPY"/>
    <property type="match status" value="2"/>
</dbReference>
<gene>
    <name evidence="6" type="ORF">OG308_05550</name>
</gene>
<evidence type="ECO:0000313" key="6">
    <source>
        <dbReference type="EMBL" id="WTY37330.1"/>
    </source>
</evidence>
<keyword evidence="2" id="KW-0813">Transport</keyword>
<evidence type="ECO:0000259" key="5">
    <source>
        <dbReference type="PROSITE" id="PS50893"/>
    </source>
</evidence>
<reference evidence="6 7" key="1">
    <citation type="submission" date="2022-10" db="EMBL/GenBank/DDBJ databases">
        <title>The complete genomes of actinobacterial strains from the NBC collection.</title>
        <authorList>
            <person name="Joergensen T.S."/>
            <person name="Alvarez Arevalo M."/>
            <person name="Sterndorff E.B."/>
            <person name="Faurdal D."/>
            <person name="Vuksanovic O."/>
            <person name="Mourched A.-S."/>
            <person name="Charusanti P."/>
            <person name="Shaw S."/>
            <person name="Blin K."/>
            <person name="Weber T."/>
        </authorList>
    </citation>
    <scope>NUCLEOTIDE SEQUENCE [LARGE SCALE GENOMIC DNA]</scope>
    <source>
        <strain evidence="6 7">NBC_01413</strain>
    </source>
</reference>
<feature type="domain" description="ABC transporter" evidence="5">
    <location>
        <begin position="7"/>
        <end position="255"/>
    </location>
</feature>
<dbReference type="CDD" id="cd03257">
    <property type="entry name" value="ABC_NikE_OppD_transporters"/>
    <property type="match status" value="2"/>
</dbReference>
<dbReference type="Proteomes" id="UP001621418">
    <property type="component" value="Chromosome"/>
</dbReference>
<dbReference type="InterPro" id="IPR013563">
    <property type="entry name" value="Oligopep_ABC_C"/>
</dbReference>
<feature type="domain" description="ABC transporter" evidence="5">
    <location>
        <begin position="295"/>
        <end position="544"/>
    </location>
</feature>
<proteinExistence type="inferred from homology"/>
<accession>A0ABZ1NBG0</accession>
<organism evidence="6 7">
    <name type="scientific">Nocardia salmonicida</name>
    <dbReference type="NCBI Taxonomy" id="53431"/>
    <lineage>
        <taxon>Bacteria</taxon>
        <taxon>Bacillati</taxon>
        <taxon>Actinomycetota</taxon>
        <taxon>Actinomycetes</taxon>
        <taxon>Mycobacteriales</taxon>
        <taxon>Nocardiaceae</taxon>
        <taxon>Nocardia</taxon>
    </lineage>
</organism>
<dbReference type="EMBL" id="CP109527">
    <property type="protein sequence ID" value="WTY37330.1"/>
    <property type="molecule type" value="Genomic_DNA"/>
</dbReference>
<dbReference type="PANTHER" id="PTHR43776:SF7">
    <property type="entry name" value="D,D-DIPEPTIDE TRANSPORT ATP-BINDING PROTEIN DDPF-RELATED"/>
    <property type="match status" value="1"/>
</dbReference>
<dbReference type="PROSITE" id="PS00211">
    <property type="entry name" value="ABC_TRANSPORTER_1"/>
    <property type="match status" value="2"/>
</dbReference>
<dbReference type="NCBIfam" id="NF008453">
    <property type="entry name" value="PRK11308.1"/>
    <property type="match status" value="2"/>
</dbReference>
<dbReference type="InterPro" id="IPR050319">
    <property type="entry name" value="ABC_transp_ATP-bind"/>
</dbReference>
<dbReference type="SMART" id="SM00382">
    <property type="entry name" value="AAA"/>
    <property type="match status" value="2"/>
</dbReference>
<dbReference type="Pfam" id="PF00005">
    <property type="entry name" value="ABC_tran"/>
    <property type="match status" value="2"/>
</dbReference>
<dbReference type="InterPro" id="IPR003439">
    <property type="entry name" value="ABC_transporter-like_ATP-bd"/>
</dbReference>
<dbReference type="RefSeq" id="WP_405149346.1">
    <property type="nucleotide sequence ID" value="NZ_CP109527.1"/>
</dbReference>
<dbReference type="InterPro" id="IPR017871">
    <property type="entry name" value="ABC_transporter-like_CS"/>
</dbReference>